<sequence>MSFLDKAKAKLTEAVDQHGDKIAQGIDKAGAFANEKTGGKHADKIGQATSKARDALDNLDGKNDDIGPGPAKNHGDPLRDEGTDRP</sequence>
<evidence type="ECO:0000313" key="2">
    <source>
        <dbReference type="EMBL" id="MCF6376397.1"/>
    </source>
</evidence>
<dbReference type="RefSeq" id="WP_236398325.1">
    <property type="nucleotide sequence ID" value="NZ_JAKJHZ010000003.1"/>
</dbReference>
<reference evidence="2 3" key="1">
    <citation type="submission" date="2022-01" db="EMBL/GenBank/DDBJ databases">
        <title>Nocardioides sp. nov., an actinomycete isolated from mining soil.</title>
        <authorList>
            <person name="Liu L."/>
        </authorList>
    </citation>
    <scope>NUCLEOTIDE SEQUENCE [LARGE SCALE GENOMIC DNA]</scope>
    <source>
        <strain evidence="2 3">KLBMP 9356</strain>
    </source>
</reference>
<dbReference type="EMBL" id="JAKJHZ010000003">
    <property type="protein sequence ID" value="MCF6376397.1"/>
    <property type="molecule type" value="Genomic_DNA"/>
</dbReference>
<evidence type="ECO:0000256" key="1">
    <source>
        <dbReference type="SAM" id="MobiDB-lite"/>
    </source>
</evidence>
<feature type="compositionally biased region" description="Basic and acidic residues" evidence="1">
    <location>
        <begin position="73"/>
        <end position="86"/>
    </location>
</feature>
<gene>
    <name evidence="2" type="ORF">L2K70_02155</name>
</gene>
<organism evidence="2 3">
    <name type="scientific">Nocardioides potassii</name>
    <dbReference type="NCBI Taxonomy" id="2911371"/>
    <lineage>
        <taxon>Bacteria</taxon>
        <taxon>Bacillati</taxon>
        <taxon>Actinomycetota</taxon>
        <taxon>Actinomycetes</taxon>
        <taxon>Propionibacteriales</taxon>
        <taxon>Nocardioidaceae</taxon>
        <taxon>Nocardioides</taxon>
    </lineage>
</organism>
<evidence type="ECO:0000313" key="3">
    <source>
        <dbReference type="Proteomes" id="UP001201161"/>
    </source>
</evidence>
<dbReference type="Pfam" id="PF14013">
    <property type="entry name" value="MT0933_antitox"/>
    <property type="match status" value="1"/>
</dbReference>
<protein>
    <submittedName>
        <fullName evidence="2">Antitoxin</fullName>
    </submittedName>
</protein>
<dbReference type="InterPro" id="IPR028037">
    <property type="entry name" value="Antitoxin_Rv0909/MT0933"/>
</dbReference>
<keyword evidence="3" id="KW-1185">Reference proteome</keyword>
<comment type="caution">
    <text evidence="2">The sequence shown here is derived from an EMBL/GenBank/DDBJ whole genome shotgun (WGS) entry which is preliminary data.</text>
</comment>
<feature type="compositionally biased region" description="Basic and acidic residues" evidence="1">
    <location>
        <begin position="51"/>
        <end position="65"/>
    </location>
</feature>
<dbReference type="Proteomes" id="UP001201161">
    <property type="component" value="Unassembled WGS sequence"/>
</dbReference>
<feature type="region of interest" description="Disordered" evidence="1">
    <location>
        <begin position="34"/>
        <end position="86"/>
    </location>
</feature>
<name>A0ABS9H561_9ACTN</name>
<accession>A0ABS9H561</accession>
<proteinExistence type="predicted"/>